<accession>A0A3B0WL50</accession>
<dbReference type="AlphaFoldDB" id="A0A3B0WL50"/>
<dbReference type="EMBL" id="UOFA01000102">
    <property type="protein sequence ID" value="VAW44274.1"/>
    <property type="molecule type" value="Genomic_DNA"/>
</dbReference>
<reference evidence="1" key="1">
    <citation type="submission" date="2018-06" db="EMBL/GenBank/DDBJ databases">
        <authorList>
            <person name="Zhirakovskaya E."/>
        </authorList>
    </citation>
    <scope>NUCLEOTIDE SEQUENCE</scope>
</reference>
<feature type="non-terminal residue" evidence="1">
    <location>
        <position position="1"/>
    </location>
</feature>
<gene>
    <name evidence="1" type="ORF">MNBD_GAMMA02-1770</name>
</gene>
<sequence length="54" mass="6095">GSHQAADHQHSHKTITEMVYVPDDIKDGNYLLNLQLPRLNLNAVPSNPVLYQLD</sequence>
<evidence type="ECO:0000313" key="1">
    <source>
        <dbReference type="EMBL" id="VAW44274.1"/>
    </source>
</evidence>
<protein>
    <submittedName>
        <fullName evidence="1">Uncharacterized protein</fullName>
    </submittedName>
</protein>
<proteinExistence type="predicted"/>
<organism evidence="1">
    <name type="scientific">hydrothermal vent metagenome</name>
    <dbReference type="NCBI Taxonomy" id="652676"/>
    <lineage>
        <taxon>unclassified sequences</taxon>
        <taxon>metagenomes</taxon>
        <taxon>ecological metagenomes</taxon>
    </lineage>
</organism>
<name>A0A3B0WL50_9ZZZZ</name>